<dbReference type="Gene3D" id="1.10.340.70">
    <property type="match status" value="1"/>
</dbReference>
<evidence type="ECO:0000256" key="5">
    <source>
        <dbReference type="ARBA" id="ARBA00022759"/>
    </source>
</evidence>
<evidence type="ECO:0008006" key="13">
    <source>
        <dbReference type="Google" id="ProtNLM"/>
    </source>
</evidence>
<dbReference type="InterPro" id="IPR000477">
    <property type="entry name" value="RT_dom"/>
</dbReference>
<reference evidence="11" key="1">
    <citation type="submission" date="2021-10" db="EMBL/GenBank/DDBJ databases">
        <title>Tropical sea cucumber genome reveals ecological adaptation and Cuvierian tubules defense mechanism.</title>
        <authorList>
            <person name="Chen T."/>
        </authorList>
    </citation>
    <scope>NUCLEOTIDE SEQUENCE</scope>
    <source>
        <strain evidence="11">Nanhai2018</strain>
        <tissue evidence="11">Muscle</tissue>
    </source>
</reference>
<dbReference type="InterPro" id="IPR054465">
    <property type="entry name" value="Integrase_p58-like_C"/>
</dbReference>
<dbReference type="InterPro" id="IPR041588">
    <property type="entry name" value="Integrase_H2C2"/>
</dbReference>
<accession>A0A9Q0YI29</accession>
<dbReference type="Proteomes" id="UP001152320">
    <property type="component" value="Chromosome 20"/>
</dbReference>
<dbReference type="Gene3D" id="3.30.70.270">
    <property type="match status" value="2"/>
</dbReference>
<dbReference type="GO" id="GO:0006508">
    <property type="term" value="P:proteolysis"/>
    <property type="evidence" value="ECO:0007669"/>
    <property type="project" value="UniProtKB-KW"/>
</dbReference>
<evidence type="ECO:0000256" key="3">
    <source>
        <dbReference type="ARBA" id="ARBA00022695"/>
    </source>
</evidence>
<keyword evidence="4" id="KW-0540">Nuclease</keyword>
<dbReference type="InterPro" id="IPR012337">
    <property type="entry name" value="RNaseH-like_sf"/>
</dbReference>
<evidence type="ECO:0000256" key="2">
    <source>
        <dbReference type="ARBA" id="ARBA00022679"/>
    </source>
</evidence>
<dbReference type="InterPro" id="IPR041373">
    <property type="entry name" value="RT_RNaseH"/>
</dbReference>
<keyword evidence="6" id="KW-0378">Hydrolase</keyword>
<gene>
    <name evidence="11" type="ORF">HOLleu_37442</name>
</gene>
<dbReference type="FunFam" id="3.30.70.270:FF:000020">
    <property type="entry name" value="Transposon Tf2-6 polyprotein-like Protein"/>
    <property type="match status" value="1"/>
</dbReference>
<evidence type="ECO:0000256" key="1">
    <source>
        <dbReference type="ARBA" id="ARBA00022670"/>
    </source>
</evidence>
<feature type="domain" description="Reverse transcriptase" evidence="9">
    <location>
        <begin position="56"/>
        <end position="235"/>
    </location>
</feature>
<feature type="compositionally biased region" description="Polar residues" evidence="8">
    <location>
        <begin position="620"/>
        <end position="632"/>
    </location>
</feature>
<keyword evidence="12" id="KW-1185">Reference proteome</keyword>
<feature type="region of interest" description="Disordered" evidence="8">
    <location>
        <begin position="18"/>
        <end position="48"/>
    </location>
</feature>
<dbReference type="PROSITE" id="PS50878">
    <property type="entry name" value="RT_POL"/>
    <property type="match status" value="1"/>
</dbReference>
<keyword evidence="5" id="KW-0255">Endonuclease</keyword>
<keyword evidence="3" id="KW-0548">Nucleotidyltransferase</keyword>
<evidence type="ECO:0000313" key="12">
    <source>
        <dbReference type="Proteomes" id="UP001152320"/>
    </source>
</evidence>
<dbReference type="PANTHER" id="PTHR37984:SF5">
    <property type="entry name" value="PROTEIN NYNRIN-LIKE"/>
    <property type="match status" value="1"/>
</dbReference>
<dbReference type="OrthoDB" id="8905589at2759"/>
<feature type="domain" description="Integrase catalytic" evidence="10">
    <location>
        <begin position="796"/>
        <end position="955"/>
    </location>
</feature>
<sequence>MEKYNSVFAKSPTDLGRTSVIQHEIDTGDARPIRQAPRRPPKAFEHEEEKVIQEQLDAGVIRESKSPWASPLVFVRKKDGSTRPCVDYRKLNDVTRKDAYPLPRIDDCLDGMAGAKLFSTIDLQSGYWQIEVKESDRPKTAIITRSGLYEYQTLPFGLCNAPSSFQRCMELVLRGLQWKVLLVYLDDIIVFSNNFDRHIENLDEVLGRLMEAGLKLKPSKCEFFKPEVSFLGHVVSADGIKTDPKKVEAVQNWAVPQNVTDVRSFIGFCSYYRRFIRNFASIASPLHRLLEAGRAFLWDSECQQAFDTLKSCLVGDTVMSYPNNDDNFILDTDASDKGIGATLSQMQWNEHRQCKEERPIAHAKRRYCTTKRELLAVVVFVNYFRHYLLGRKFVIRTDHSALRWLMSFKEPTDQTARWIEILSQFNFDIEHRAGKRHSNADSLSRLPYCDPDTCDHYDGVTILSELPCGGCDKCTKKHESWSDFAKIDDVIPLAARKVGHVETQPDLRNNSTAVEKLFINQDVSISEKVFEEQYMSVPRSLATYLICIVWPIIAWICNFVAFALRSVKRIGECLNPLYREGWWNPLGEGSAVVRYLIKGVVTRSKSKHGRATEAKDETLPGNSNSREAAQTSHVDEGTNFDSRFSVFTRDELAEAQANDPDLKLVRQWLADSRDRPKRENIRADSLSPSVRNLWLLWDQLFLKGGILCKRWEEPKKNASHVQIVVPRAVQSKILRAAHNSISSAHLGINKTLKKVQRDYYWYKMKDDVKNWIRKCKTCGARKRPNRTPRAPLKVFSVGSPMDRVAVDILGPFPVSARGNKYVLVIGDVFTRWIEAYAIPDQTAAVVADKIVYEFFSRFGLPLALHSDQGKTFESKIIKEICDLLEIQKTRSSPYHPSSNGMIERFNQTLVNMIASYVDRKQEKWDIHLPLLTAAYRSCDHDGTGYSPNALMLGRETHTPLSLLLGKTEGSTGTDSDNYGEYAYNLKENFSIAYDIAREKLEKTGNRQKRDYDVKIAHNNYEVGDLVYYLDETKSKGLSPKLNANKWVGPCVVLRKFSDLLFELQKNAKARPKILHHDRLKPFVSDEVPDEVRRLQSKVRKTDPDCE</sequence>
<dbReference type="GO" id="GO:0008233">
    <property type="term" value="F:peptidase activity"/>
    <property type="evidence" value="ECO:0007669"/>
    <property type="project" value="UniProtKB-KW"/>
</dbReference>
<dbReference type="GO" id="GO:0003964">
    <property type="term" value="F:RNA-directed DNA polymerase activity"/>
    <property type="evidence" value="ECO:0007669"/>
    <property type="project" value="UniProtKB-KW"/>
</dbReference>
<dbReference type="InterPro" id="IPR036397">
    <property type="entry name" value="RNaseH_sf"/>
</dbReference>
<dbReference type="SUPFAM" id="SSF56672">
    <property type="entry name" value="DNA/RNA polymerases"/>
    <property type="match status" value="1"/>
</dbReference>
<keyword evidence="7" id="KW-0695">RNA-directed DNA polymerase</keyword>
<feature type="compositionally biased region" description="Basic and acidic residues" evidence="8">
    <location>
        <begin position="23"/>
        <end position="32"/>
    </location>
</feature>
<dbReference type="FunFam" id="1.10.340.70:FF:000001">
    <property type="entry name" value="Retrovirus-related Pol polyprotein from transposon gypsy-like Protein"/>
    <property type="match status" value="1"/>
</dbReference>
<dbReference type="InterPro" id="IPR050951">
    <property type="entry name" value="Retrovirus_Pol_polyprotein"/>
</dbReference>
<dbReference type="PANTHER" id="PTHR37984">
    <property type="entry name" value="PROTEIN CBG26694"/>
    <property type="match status" value="1"/>
</dbReference>
<evidence type="ECO:0000259" key="9">
    <source>
        <dbReference type="PROSITE" id="PS50878"/>
    </source>
</evidence>
<evidence type="ECO:0000313" key="11">
    <source>
        <dbReference type="EMBL" id="KAJ8022524.1"/>
    </source>
</evidence>
<dbReference type="CDD" id="cd09274">
    <property type="entry name" value="RNase_HI_RT_Ty3"/>
    <property type="match status" value="1"/>
</dbReference>
<name>A0A9Q0YI29_HOLLE</name>
<dbReference type="Pfam" id="PF00078">
    <property type="entry name" value="RVT_1"/>
    <property type="match status" value="1"/>
</dbReference>
<evidence type="ECO:0000256" key="4">
    <source>
        <dbReference type="ARBA" id="ARBA00022722"/>
    </source>
</evidence>
<dbReference type="InterPro" id="IPR043128">
    <property type="entry name" value="Rev_trsase/Diguanyl_cyclase"/>
</dbReference>
<dbReference type="SUPFAM" id="SSF53098">
    <property type="entry name" value="Ribonuclease H-like"/>
    <property type="match status" value="1"/>
</dbReference>
<dbReference type="GO" id="GO:0003676">
    <property type="term" value="F:nucleic acid binding"/>
    <property type="evidence" value="ECO:0007669"/>
    <property type="project" value="InterPro"/>
</dbReference>
<dbReference type="PROSITE" id="PS50994">
    <property type="entry name" value="INTEGRASE"/>
    <property type="match status" value="1"/>
</dbReference>
<dbReference type="Gene3D" id="3.10.10.10">
    <property type="entry name" value="HIV Type 1 Reverse Transcriptase, subunit A, domain 1"/>
    <property type="match status" value="1"/>
</dbReference>
<comment type="caution">
    <text evidence="11">The sequence shown here is derived from an EMBL/GenBank/DDBJ whole genome shotgun (WGS) entry which is preliminary data.</text>
</comment>
<keyword evidence="2" id="KW-0808">Transferase</keyword>
<dbReference type="AlphaFoldDB" id="A0A9Q0YI29"/>
<feature type="region of interest" description="Disordered" evidence="8">
    <location>
        <begin position="607"/>
        <end position="634"/>
    </location>
</feature>
<dbReference type="EMBL" id="JAIZAY010000020">
    <property type="protein sequence ID" value="KAJ8022524.1"/>
    <property type="molecule type" value="Genomic_DNA"/>
</dbReference>
<dbReference type="InterPro" id="IPR001584">
    <property type="entry name" value="Integrase_cat-core"/>
</dbReference>
<evidence type="ECO:0000256" key="8">
    <source>
        <dbReference type="SAM" id="MobiDB-lite"/>
    </source>
</evidence>
<evidence type="ECO:0000256" key="7">
    <source>
        <dbReference type="ARBA" id="ARBA00022918"/>
    </source>
</evidence>
<dbReference type="Pfam" id="PF17917">
    <property type="entry name" value="RT_RNaseH"/>
    <property type="match status" value="1"/>
</dbReference>
<organism evidence="11 12">
    <name type="scientific">Holothuria leucospilota</name>
    <name type="common">Black long sea cucumber</name>
    <name type="synonym">Mertensiothuria leucospilota</name>
    <dbReference type="NCBI Taxonomy" id="206669"/>
    <lineage>
        <taxon>Eukaryota</taxon>
        <taxon>Metazoa</taxon>
        <taxon>Echinodermata</taxon>
        <taxon>Eleutherozoa</taxon>
        <taxon>Echinozoa</taxon>
        <taxon>Holothuroidea</taxon>
        <taxon>Aspidochirotacea</taxon>
        <taxon>Aspidochirotida</taxon>
        <taxon>Holothuriidae</taxon>
        <taxon>Holothuria</taxon>
    </lineage>
</organism>
<dbReference type="InterPro" id="IPR043502">
    <property type="entry name" value="DNA/RNA_pol_sf"/>
</dbReference>
<dbReference type="Gene3D" id="3.30.420.10">
    <property type="entry name" value="Ribonuclease H-like superfamily/Ribonuclease H"/>
    <property type="match status" value="1"/>
</dbReference>
<dbReference type="FunFam" id="3.10.10.10:FF:000002">
    <property type="entry name" value="Retrovirus-related Pol polyprotein from transposon 17.6-like protein"/>
    <property type="match status" value="1"/>
</dbReference>
<dbReference type="CDD" id="cd01647">
    <property type="entry name" value="RT_LTR"/>
    <property type="match status" value="1"/>
</dbReference>
<dbReference type="GO" id="GO:0015074">
    <property type="term" value="P:DNA integration"/>
    <property type="evidence" value="ECO:0007669"/>
    <property type="project" value="InterPro"/>
</dbReference>
<dbReference type="GO" id="GO:0004519">
    <property type="term" value="F:endonuclease activity"/>
    <property type="evidence" value="ECO:0007669"/>
    <property type="project" value="UniProtKB-KW"/>
</dbReference>
<evidence type="ECO:0000256" key="6">
    <source>
        <dbReference type="ARBA" id="ARBA00022801"/>
    </source>
</evidence>
<keyword evidence="1" id="KW-0645">Protease</keyword>
<dbReference type="Pfam" id="PF00665">
    <property type="entry name" value="rve"/>
    <property type="match status" value="1"/>
</dbReference>
<dbReference type="Pfam" id="PF22938">
    <property type="entry name" value="Integrase_p58_C"/>
    <property type="match status" value="1"/>
</dbReference>
<dbReference type="FunFam" id="3.30.420.10:FF:000032">
    <property type="entry name" value="Retrovirus-related Pol polyprotein from transposon 297-like Protein"/>
    <property type="match status" value="1"/>
</dbReference>
<evidence type="ECO:0000259" key="10">
    <source>
        <dbReference type="PROSITE" id="PS50994"/>
    </source>
</evidence>
<proteinExistence type="predicted"/>
<dbReference type="FunFam" id="3.10.10.10:FF:000007">
    <property type="entry name" value="Retrovirus-related Pol polyprotein from transposon 17.6-like Protein"/>
    <property type="match status" value="1"/>
</dbReference>
<protein>
    <recommendedName>
        <fullName evidence="13">Transposon Ty3-I Gag-Pol polyprotein</fullName>
    </recommendedName>
</protein>
<dbReference type="Pfam" id="PF17921">
    <property type="entry name" value="Integrase_H2C2"/>
    <property type="match status" value="1"/>
</dbReference>